<proteinExistence type="predicted"/>
<dbReference type="PATRIC" id="fig|1637645.4.peg.128"/>
<reference evidence="1 3" key="1">
    <citation type="submission" date="2015-06" db="EMBL/GenBank/DDBJ databases">
        <title>Draft genome assembly of filamentous brackish cyanobacterium Limnoraphis robusta strain CS-951.</title>
        <authorList>
            <person name="Willis A."/>
            <person name="Parks M."/>
            <person name="Burford M.A."/>
        </authorList>
    </citation>
    <scope>NUCLEOTIDE SEQUENCE [LARGE SCALE GENOMIC DNA]</scope>
    <source>
        <strain evidence="1 3">CS-951</strain>
    </source>
</reference>
<dbReference type="EMBL" id="LATL02000214">
    <property type="protein sequence ID" value="KKD37274.1"/>
    <property type="molecule type" value="Genomic_DNA"/>
</dbReference>
<dbReference type="InterPro" id="IPR018669">
    <property type="entry name" value="Toxin_HigB"/>
</dbReference>
<evidence type="ECO:0000313" key="3">
    <source>
        <dbReference type="Proteomes" id="UP000033607"/>
    </source>
</evidence>
<dbReference type="GO" id="GO:0110001">
    <property type="term" value="C:toxin-antitoxin complex"/>
    <property type="evidence" value="ECO:0007669"/>
    <property type="project" value="InterPro"/>
</dbReference>
<comment type="caution">
    <text evidence="1">The sequence shown here is derived from an EMBL/GenBank/DDBJ whole genome shotgun (WGS) entry which is preliminary data.</text>
</comment>
<dbReference type="AlphaFoldDB" id="A0A0F5YED9"/>
<sequence length="95" mass="11203">MHVITRKRLNEFAAKYPDTEKALARWYKIVKSGTFRSFAELRSQFPSVDQVDHLTVFNIGGNKVRLIAAIHYNRQKLYIRAVLTHPEYDQGKWRP</sequence>
<dbReference type="Pfam" id="PF09907">
    <property type="entry name" value="HigB_toxin"/>
    <property type="match status" value="1"/>
</dbReference>
<organism evidence="1 3">
    <name type="scientific">Limnoraphis robusta CS-951</name>
    <dbReference type="NCBI Taxonomy" id="1637645"/>
    <lineage>
        <taxon>Bacteria</taxon>
        <taxon>Bacillati</taxon>
        <taxon>Cyanobacteriota</taxon>
        <taxon>Cyanophyceae</taxon>
        <taxon>Oscillatoriophycideae</taxon>
        <taxon>Oscillatoriales</taxon>
        <taxon>Sirenicapillariaceae</taxon>
        <taxon>Limnoraphis</taxon>
    </lineage>
</organism>
<accession>A0A0F5YED9</accession>
<dbReference type="GO" id="GO:0003723">
    <property type="term" value="F:RNA binding"/>
    <property type="evidence" value="ECO:0007669"/>
    <property type="project" value="InterPro"/>
</dbReference>
<evidence type="ECO:0000313" key="1">
    <source>
        <dbReference type="EMBL" id="KKD37274.1"/>
    </source>
</evidence>
<evidence type="ECO:0000313" key="2">
    <source>
        <dbReference type="EMBL" id="KMW70954.1"/>
    </source>
</evidence>
<dbReference type="GO" id="GO:0004519">
    <property type="term" value="F:endonuclease activity"/>
    <property type="evidence" value="ECO:0007669"/>
    <property type="project" value="InterPro"/>
</dbReference>
<dbReference type="EMBL" id="LATL02000007">
    <property type="protein sequence ID" value="KMW70954.1"/>
    <property type="molecule type" value="Genomic_DNA"/>
</dbReference>
<dbReference type="RefSeq" id="WP_046279430.1">
    <property type="nucleotide sequence ID" value="NZ_LATL02000007.1"/>
</dbReference>
<dbReference type="Proteomes" id="UP000033607">
    <property type="component" value="Unassembled WGS sequence"/>
</dbReference>
<evidence type="ECO:0008006" key="4">
    <source>
        <dbReference type="Google" id="ProtNLM"/>
    </source>
</evidence>
<dbReference type="OrthoDB" id="9799912at2"/>
<protein>
    <recommendedName>
        <fullName evidence="4">Toxin RelE</fullName>
    </recommendedName>
</protein>
<gene>
    <name evidence="1" type="ORF">WN50_15330</name>
    <name evidence="2" type="ORF">WN50_31330</name>
</gene>
<name>A0A0F5YED9_9CYAN</name>